<dbReference type="SMART" id="SM00356">
    <property type="entry name" value="ZnF_C3H1"/>
    <property type="match status" value="1"/>
</dbReference>
<dbReference type="PANTHER" id="PTHR12930">
    <property type="entry name" value="ZINC FINGER PROTEIN 183"/>
    <property type="match status" value="1"/>
</dbReference>
<feature type="compositionally biased region" description="Basic residues" evidence="5">
    <location>
        <begin position="12"/>
        <end position="28"/>
    </location>
</feature>
<dbReference type="PROSITE" id="PS50089">
    <property type="entry name" value="ZF_RING_2"/>
    <property type="match status" value="1"/>
</dbReference>
<dbReference type="PANTHER" id="PTHR12930:SF0">
    <property type="entry name" value="RING FINGER PROTEIN 113B"/>
    <property type="match status" value="1"/>
</dbReference>
<dbReference type="Proteomes" id="UP000322000">
    <property type="component" value="Chromosome 13"/>
</dbReference>
<feature type="compositionally biased region" description="Polar residues" evidence="5">
    <location>
        <begin position="87"/>
        <end position="100"/>
    </location>
</feature>
<organism evidence="8 9">
    <name type="scientific">Trichoplusia ni</name>
    <name type="common">Cabbage looper</name>
    <dbReference type="NCBI Taxonomy" id="7111"/>
    <lineage>
        <taxon>Eukaryota</taxon>
        <taxon>Metazoa</taxon>
        <taxon>Ecdysozoa</taxon>
        <taxon>Arthropoda</taxon>
        <taxon>Hexapoda</taxon>
        <taxon>Insecta</taxon>
        <taxon>Pterygota</taxon>
        <taxon>Neoptera</taxon>
        <taxon>Endopterygota</taxon>
        <taxon>Lepidoptera</taxon>
        <taxon>Glossata</taxon>
        <taxon>Ditrysia</taxon>
        <taxon>Noctuoidea</taxon>
        <taxon>Noctuidae</taxon>
        <taxon>Plusiinae</taxon>
        <taxon>Trichoplusia</taxon>
    </lineage>
</organism>
<dbReference type="FunCoup" id="A0A7E5W8X9">
    <property type="interactions" value="1401"/>
</dbReference>
<dbReference type="FunFam" id="3.30.40.10:FF:000045">
    <property type="entry name" value="RING finger protein 113A"/>
    <property type="match status" value="1"/>
</dbReference>
<evidence type="ECO:0000259" key="7">
    <source>
        <dbReference type="PROSITE" id="PS50103"/>
    </source>
</evidence>
<dbReference type="CTD" id="42397"/>
<dbReference type="InterPro" id="IPR036855">
    <property type="entry name" value="Znf_CCCH_sf"/>
</dbReference>
<dbReference type="GeneID" id="113500157"/>
<dbReference type="SMART" id="SM00184">
    <property type="entry name" value="RING"/>
    <property type="match status" value="1"/>
</dbReference>
<dbReference type="OrthoDB" id="25761at2759"/>
<gene>
    <name evidence="9" type="primary">LOC113500157</name>
</gene>
<evidence type="ECO:0000313" key="8">
    <source>
        <dbReference type="Proteomes" id="UP000322000"/>
    </source>
</evidence>
<feature type="region of interest" description="Disordered" evidence="5">
    <location>
        <begin position="1"/>
        <end position="106"/>
    </location>
</feature>
<evidence type="ECO:0000256" key="1">
    <source>
        <dbReference type="ARBA" id="ARBA00022723"/>
    </source>
</evidence>
<evidence type="ECO:0000256" key="5">
    <source>
        <dbReference type="SAM" id="MobiDB-lite"/>
    </source>
</evidence>
<dbReference type="InterPro" id="IPR000571">
    <property type="entry name" value="Znf_CCCH"/>
</dbReference>
<dbReference type="SUPFAM" id="SSF57850">
    <property type="entry name" value="RING/U-box"/>
    <property type="match status" value="1"/>
</dbReference>
<evidence type="ECO:0000256" key="2">
    <source>
        <dbReference type="ARBA" id="ARBA00022771"/>
    </source>
</evidence>
<dbReference type="InParanoid" id="A0A7E5W8X9"/>
<dbReference type="Pfam" id="PF13920">
    <property type="entry name" value="zf-C3HC4_3"/>
    <property type="match status" value="1"/>
</dbReference>
<protein>
    <submittedName>
        <fullName evidence="9">E3 ubiquitin-protein ligase RNF113A</fullName>
    </submittedName>
</protein>
<dbReference type="PROSITE" id="PS00518">
    <property type="entry name" value="ZF_RING_1"/>
    <property type="match status" value="1"/>
</dbReference>
<dbReference type="InterPro" id="IPR013083">
    <property type="entry name" value="Znf_RING/FYVE/PHD"/>
</dbReference>
<dbReference type="KEGG" id="tnl:113500157"/>
<feature type="domain" description="RING-type" evidence="6">
    <location>
        <begin position="240"/>
        <end position="278"/>
    </location>
</feature>
<dbReference type="AlphaFoldDB" id="A0A7E5W8X9"/>
<dbReference type="RefSeq" id="XP_026736656.1">
    <property type="nucleotide sequence ID" value="XM_026880855.1"/>
</dbReference>
<dbReference type="InterPro" id="IPR001841">
    <property type="entry name" value="Znf_RING"/>
</dbReference>
<dbReference type="CDD" id="cd16539">
    <property type="entry name" value="RING-HC_RNF113A_B"/>
    <property type="match status" value="1"/>
</dbReference>
<accession>A0A7E5W8X9</accession>
<dbReference type="InterPro" id="IPR039971">
    <property type="entry name" value="CWC24-like"/>
</dbReference>
<keyword evidence="3 4" id="KW-0862">Zinc</keyword>
<dbReference type="GO" id="GO:0034247">
    <property type="term" value="P:snoRNA splicing"/>
    <property type="evidence" value="ECO:0007669"/>
    <property type="project" value="TreeGrafter"/>
</dbReference>
<keyword evidence="1 4" id="KW-0479">Metal-binding</keyword>
<feature type="zinc finger region" description="C3H1-type" evidence="4">
    <location>
        <begin position="178"/>
        <end position="206"/>
    </location>
</feature>
<keyword evidence="8" id="KW-1185">Reference proteome</keyword>
<feature type="domain" description="C3H1-type" evidence="7">
    <location>
        <begin position="178"/>
        <end position="206"/>
    </location>
</feature>
<evidence type="ECO:0000256" key="3">
    <source>
        <dbReference type="ARBA" id="ARBA00022833"/>
    </source>
</evidence>
<proteinExistence type="predicted"/>
<dbReference type="GO" id="GO:0008270">
    <property type="term" value="F:zinc ion binding"/>
    <property type="evidence" value="ECO:0007669"/>
    <property type="project" value="UniProtKB-KW"/>
</dbReference>
<reference evidence="9" key="1">
    <citation type="submission" date="2025-08" db="UniProtKB">
        <authorList>
            <consortium name="RefSeq"/>
        </authorList>
    </citation>
    <scope>IDENTIFICATION</scope>
</reference>
<keyword evidence="2 4" id="KW-0863">Zinc-finger</keyword>
<dbReference type="Gene3D" id="4.10.1000.10">
    <property type="entry name" value="Zinc finger, CCCH-type"/>
    <property type="match status" value="1"/>
</dbReference>
<sequence length="313" mass="35472">MSDAEVEVPTTFKKRNIKLKGGRKRRKTSSSEEKNSSESDEQTVVLPTKRPQKANPNVQRTAGPKSSKTQIDVNSDSSDEEKDKQRTTLSVQQQRENATATYEMDTEHDRDAQALFEKAQKINEELEGQADDKLYRGMNNYAQYYKKRDTAAGNASSGLVRKGPIRAPANLRATVRWDYQPDICKDYKETGFCGFGDSCKFLHDRSDYKHGWQLEREEAAPAAGDSDYEVSSDDELPFRCFICRSSFTDPVVTKCKHYFCERCALDNYKKSTRCFICNAQTSGVFNPATQLQGRLKTRPGEHSGDDDDDDDDD</sequence>
<dbReference type="InterPro" id="IPR017907">
    <property type="entry name" value="Znf_RING_CS"/>
</dbReference>
<name>A0A7E5W8X9_TRINI</name>
<dbReference type="PROSITE" id="PS50103">
    <property type="entry name" value="ZF_C3H1"/>
    <property type="match status" value="1"/>
</dbReference>
<dbReference type="GO" id="GO:0005684">
    <property type="term" value="C:U2-type spliceosomal complex"/>
    <property type="evidence" value="ECO:0007669"/>
    <property type="project" value="TreeGrafter"/>
</dbReference>
<dbReference type="Gene3D" id="3.30.40.10">
    <property type="entry name" value="Zinc/RING finger domain, C3HC4 (zinc finger)"/>
    <property type="match status" value="1"/>
</dbReference>
<evidence type="ECO:0000256" key="4">
    <source>
        <dbReference type="PROSITE-ProRule" id="PRU00723"/>
    </source>
</evidence>
<feature type="compositionally biased region" description="Polar residues" evidence="5">
    <location>
        <begin position="54"/>
        <end position="76"/>
    </location>
</feature>
<feature type="region of interest" description="Disordered" evidence="5">
    <location>
        <begin position="292"/>
        <end position="313"/>
    </location>
</feature>
<dbReference type="SUPFAM" id="SSF90229">
    <property type="entry name" value="CCCH zinc finger"/>
    <property type="match status" value="1"/>
</dbReference>
<dbReference type="Pfam" id="PF00642">
    <property type="entry name" value="zf-CCCH"/>
    <property type="match status" value="1"/>
</dbReference>
<evidence type="ECO:0000313" key="9">
    <source>
        <dbReference type="RefSeq" id="XP_026736656.1"/>
    </source>
</evidence>
<feature type="compositionally biased region" description="Acidic residues" evidence="5">
    <location>
        <begin position="304"/>
        <end position="313"/>
    </location>
</feature>
<evidence type="ECO:0000259" key="6">
    <source>
        <dbReference type="PROSITE" id="PS50089"/>
    </source>
</evidence>